<reference evidence="3 4" key="3">
    <citation type="journal article" date="2017" name="G3 (Bethesda)">
        <title>Comparative analysis highlights variable genome content of wheat rusts and divergence of the mating loci.</title>
        <authorList>
            <person name="Cuomo C.A."/>
            <person name="Bakkeren G."/>
            <person name="Khalil H.B."/>
            <person name="Panwar V."/>
            <person name="Joly D."/>
            <person name="Linning R."/>
            <person name="Sakthikumar S."/>
            <person name="Song X."/>
            <person name="Adiconis X."/>
            <person name="Fan L."/>
            <person name="Goldberg J.M."/>
            <person name="Levin J.Z."/>
            <person name="Young S."/>
            <person name="Zeng Q."/>
            <person name="Anikster Y."/>
            <person name="Bruce M."/>
            <person name="Wang M."/>
            <person name="Yin C."/>
            <person name="McCallum B."/>
            <person name="Szabo L.J."/>
            <person name="Hulbert S."/>
            <person name="Chen X."/>
            <person name="Fellers J.P."/>
        </authorList>
    </citation>
    <scope>NUCLEOTIDE SEQUENCE</scope>
    <source>
        <strain evidence="3">isolate 1-1 / race 1 (BBBD)</strain>
        <strain evidence="4">Isolate 1-1 / race 1 (BBBD)</strain>
    </source>
</reference>
<gene>
    <name evidence="2" type="ORF">PTTG_00414</name>
</gene>
<evidence type="ECO:0000256" key="1">
    <source>
        <dbReference type="SAM" id="MobiDB-lite"/>
    </source>
</evidence>
<proteinExistence type="predicted"/>
<dbReference type="EMBL" id="ADAS02000647">
    <property type="protein sequence ID" value="OAV87014.1"/>
    <property type="molecule type" value="Genomic_DNA"/>
</dbReference>
<accession>A0A180G301</accession>
<keyword evidence="4" id="KW-1185">Reference proteome</keyword>
<reference evidence="3" key="4">
    <citation type="submission" date="2025-05" db="UniProtKB">
        <authorList>
            <consortium name="EnsemblFungi"/>
        </authorList>
    </citation>
    <scope>IDENTIFICATION</scope>
    <source>
        <strain evidence="3">isolate 1-1 / race 1 (BBBD)</strain>
    </source>
</reference>
<organism evidence="2">
    <name type="scientific">Puccinia triticina (isolate 1-1 / race 1 (BBBD))</name>
    <name type="common">Brown leaf rust fungus</name>
    <dbReference type="NCBI Taxonomy" id="630390"/>
    <lineage>
        <taxon>Eukaryota</taxon>
        <taxon>Fungi</taxon>
        <taxon>Dikarya</taxon>
        <taxon>Basidiomycota</taxon>
        <taxon>Pucciniomycotina</taxon>
        <taxon>Pucciniomycetes</taxon>
        <taxon>Pucciniales</taxon>
        <taxon>Pucciniaceae</taxon>
        <taxon>Puccinia</taxon>
    </lineage>
</organism>
<sequence length="166" mass="17840">MIFLEPPPRHQISPSCSAARISWQTPEITRHPLCTGLPALPQPTRSQQDRGPECLPAGPAAAGSELGPSHRDPGPQDAERPARLFAEIAVTKLLLPISSHAKSTALWLHADGPSTTFLPTSTGPPIIVCFANNISVRIYKPLAQLSNQQVPLLAQTILVLIQSWLA</sequence>
<reference evidence="2" key="1">
    <citation type="submission" date="2009-11" db="EMBL/GenBank/DDBJ databases">
        <authorList>
            <consortium name="The Broad Institute Genome Sequencing Platform"/>
            <person name="Ward D."/>
            <person name="Feldgarden M."/>
            <person name="Earl A."/>
            <person name="Young S.K."/>
            <person name="Zeng Q."/>
            <person name="Koehrsen M."/>
            <person name="Alvarado L."/>
            <person name="Berlin A."/>
            <person name="Bochicchio J."/>
            <person name="Borenstein D."/>
            <person name="Chapman S.B."/>
            <person name="Chen Z."/>
            <person name="Engels R."/>
            <person name="Freedman E."/>
            <person name="Gellesch M."/>
            <person name="Goldberg J."/>
            <person name="Griggs A."/>
            <person name="Gujja S."/>
            <person name="Heilman E."/>
            <person name="Heiman D."/>
            <person name="Hepburn T."/>
            <person name="Howarth C."/>
            <person name="Jen D."/>
            <person name="Larson L."/>
            <person name="Lewis B."/>
            <person name="Mehta T."/>
            <person name="Park D."/>
            <person name="Pearson M."/>
            <person name="Roberts A."/>
            <person name="Saif S."/>
            <person name="Shea T."/>
            <person name="Shenoy N."/>
            <person name="Sisk P."/>
            <person name="Stolte C."/>
            <person name="Sykes S."/>
            <person name="Thomson T."/>
            <person name="Walk T."/>
            <person name="White J."/>
            <person name="Yandava C."/>
            <person name="Izard J."/>
            <person name="Baranova O.V."/>
            <person name="Blanton J.M."/>
            <person name="Tanner A.C."/>
            <person name="Dewhirst F.E."/>
            <person name="Haas B."/>
            <person name="Nusbaum C."/>
            <person name="Birren B."/>
        </authorList>
    </citation>
    <scope>NUCLEOTIDE SEQUENCE [LARGE SCALE GENOMIC DNA]</scope>
    <source>
        <strain evidence="2">1-1 BBBD Race 1</strain>
    </source>
</reference>
<feature type="region of interest" description="Disordered" evidence="1">
    <location>
        <begin position="36"/>
        <end position="80"/>
    </location>
</feature>
<evidence type="ECO:0000313" key="3">
    <source>
        <dbReference type="EnsemblFungi" id="PTTG_00414-t43_1-p1"/>
    </source>
</evidence>
<reference evidence="2" key="2">
    <citation type="submission" date="2016-05" db="EMBL/GenBank/DDBJ databases">
        <title>Comparative analysis highlights variable genome content of wheat rusts and divergence of the mating loci.</title>
        <authorList>
            <person name="Cuomo C.A."/>
            <person name="Bakkeren G."/>
            <person name="Szabo L."/>
            <person name="Khalil H."/>
            <person name="Joly D."/>
            <person name="Goldberg J."/>
            <person name="Young S."/>
            <person name="Zeng Q."/>
            <person name="Fellers J."/>
        </authorList>
    </citation>
    <scope>NUCLEOTIDE SEQUENCE [LARGE SCALE GENOMIC DNA]</scope>
    <source>
        <strain evidence="2">1-1 BBBD Race 1</strain>
    </source>
</reference>
<feature type="compositionally biased region" description="Basic and acidic residues" evidence="1">
    <location>
        <begin position="68"/>
        <end position="80"/>
    </location>
</feature>
<protein>
    <submittedName>
        <fullName evidence="2 3">Uncharacterized protein</fullName>
    </submittedName>
</protein>
<dbReference type="EnsemblFungi" id="PTTG_00414-t43_1">
    <property type="protein sequence ID" value="PTTG_00414-t43_1-p1"/>
    <property type="gene ID" value="PTTG_00414"/>
</dbReference>
<dbReference type="AlphaFoldDB" id="A0A180G301"/>
<dbReference type="Proteomes" id="UP000005240">
    <property type="component" value="Unassembled WGS sequence"/>
</dbReference>
<dbReference type="VEuPathDB" id="FungiDB:PTTG_00414"/>
<evidence type="ECO:0000313" key="2">
    <source>
        <dbReference type="EMBL" id="OAV87014.1"/>
    </source>
</evidence>
<evidence type="ECO:0000313" key="4">
    <source>
        <dbReference type="Proteomes" id="UP000005240"/>
    </source>
</evidence>
<name>A0A180G301_PUCT1</name>